<gene>
    <name evidence="3" type="ORF">AX774_g5932</name>
</gene>
<comment type="caution">
    <text evidence="3">The sequence shown here is derived from an EMBL/GenBank/DDBJ whole genome shotgun (WGS) entry which is preliminary data.</text>
</comment>
<sequence length="220" mass="25126">MEVEKTDQNVDYESELRDLKRKYQELEGDDHRGQIELRTREVIETYVKSLEEEIKDIGQRIDEIKRAKIQGSKPEDEEVVPQLDIEPVNEKAQENGDVEGMEDVPQEKNLEEGDKVKEREKDHSVQMDVVAEGEAKVGESVVTEVVTEAVEMDTTVEGDEEKVKVEAEVGIVAENTDDSLLYEKEEETKTMDVSTDIFKAKVAEEEGLIDELEVRKMLLI</sequence>
<dbReference type="EMBL" id="LSSK01001126">
    <property type="protein sequence ID" value="OMH80626.1"/>
    <property type="molecule type" value="Genomic_DNA"/>
</dbReference>
<protein>
    <submittedName>
        <fullName evidence="3">Uncharacterized protein</fullName>
    </submittedName>
</protein>
<proteinExistence type="predicted"/>
<name>A0A1R1PI43_ZANCU</name>
<evidence type="ECO:0000256" key="1">
    <source>
        <dbReference type="SAM" id="Coils"/>
    </source>
</evidence>
<keyword evidence="4" id="KW-1185">Reference proteome</keyword>
<dbReference type="Proteomes" id="UP000188320">
    <property type="component" value="Unassembled WGS sequence"/>
</dbReference>
<evidence type="ECO:0000313" key="3">
    <source>
        <dbReference type="EMBL" id="OMH80626.1"/>
    </source>
</evidence>
<evidence type="ECO:0000313" key="4">
    <source>
        <dbReference type="Proteomes" id="UP000188320"/>
    </source>
</evidence>
<evidence type="ECO:0000256" key="2">
    <source>
        <dbReference type="SAM" id="MobiDB-lite"/>
    </source>
</evidence>
<accession>A0A1R1PI43</accession>
<feature type="region of interest" description="Disordered" evidence="2">
    <location>
        <begin position="68"/>
        <end position="128"/>
    </location>
</feature>
<feature type="compositionally biased region" description="Basic and acidic residues" evidence="2">
    <location>
        <begin position="105"/>
        <end position="125"/>
    </location>
</feature>
<organism evidence="3 4">
    <name type="scientific">Zancudomyces culisetae</name>
    <name type="common">Gut fungus</name>
    <name type="synonym">Smittium culisetae</name>
    <dbReference type="NCBI Taxonomy" id="1213189"/>
    <lineage>
        <taxon>Eukaryota</taxon>
        <taxon>Fungi</taxon>
        <taxon>Fungi incertae sedis</taxon>
        <taxon>Zoopagomycota</taxon>
        <taxon>Kickxellomycotina</taxon>
        <taxon>Harpellomycetes</taxon>
        <taxon>Harpellales</taxon>
        <taxon>Legeriomycetaceae</taxon>
        <taxon>Zancudomyces</taxon>
    </lineage>
</organism>
<keyword evidence="1" id="KW-0175">Coiled coil</keyword>
<dbReference type="AlphaFoldDB" id="A0A1R1PI43"/>
<reference evidence="4" key="1">
    <citation type="submission" date="2017-01" db="EMBL/GenBank/DDBJ databases">
        <authorList>
            <person name="Wang Y."/>
            <person name="White M."/>
            <person name="Kvist S."/>
            <person name="Moncalvo J.-M."/>
        </authorList>
    </citation>
    <scope>NUCLEOTIDE SEQUENCE [LARGE SCALE GENOMIC DNA]</scope>
    <source>
        <strain evidence="4">COL-18-3</strain>
    </source>
</reference>
<feature type="coiled-coil region" evidence="1">
    <location>
        <begin position="2"/>
        <end position="67"/>
    </location>
</feature>